<reference evidence="3" key="1">
    <citation type="submission" date="2022-06" db="EMBL/GenBank/DDBJ databases">
        <title>Complete genome sequences of two strains of the flax pathogen Septoria linicola.</title>
        <authorList>
            <person name="Lapalu N."/>
            <person name="Simon A."/>
            <person name="Demenou B."/>
            <person name="Paumier D."/>
            <person name="Guillot M.-P."/>
            <person name="Gout L."/>
            <person name="Valade R."/>
        </authorList>
    </citation>
    <scope>NUCLEOTIDE SEQUENCE</scope>
    <source>
        <strain evidence="3">SE15195</strain>
    </source>
</reference>
<proteinExistence type="predicted"/>
<feature type="compositionally biased region" description="Basic residues" evidence="2">
    <location>
        <begin position="91"/>
        <end position="100"/>
    </location>
</feature>
<protein>
    <submittedName>
        <fullName evidence="3">Uncharacterized protein</fullName>
    </submittedName>
</protein>
<organism evidence="3 4">
    <name type="scientific">Septoria linicola</name>
    <dbReference type="NCBI Taxonomy" id="215465"/>
    <lineage>
        <taxon>Eukaryota</taxon>
        <taxon>Fungi</taxon>
        <taxon>Dikarya</taxon>
        <taxon>Ascomycota</taxon>
        <taxon>Pezizomycotina</taxon>
        <taxon>Dothideomycetes</taxon>
        <taxon>Dothideomycetidae</taxon>
        <taxon>Mycosphaerellales</taxon>
        <taxon>Mycosphaerellaceae</taxon>
        <taxon>Septoria</taxon>
    </lineage>
</organism>
<keyword evidence="4" id="KW-1185">Reference proteome</keyword>
<dbReference type="Proteomes" id="UP001056384">
    <property type="component" value="Chromosome 11"/>
</dbReference>
<name>A0A9Q9B6K8_9PEZI</name>
<feature type="coiled-coil region" evidence="1">
    <location>
        <begin position="165"/>
        <end position="192"/>
    </location>
</feature>
<feature type="region of interest" description="Disordered" evidence="2">
    <location>
        <begin position="1"/>
        <end position="26"/>
    </location>
</feature>
<feature type="compositionally biased region" description="Acidic residues" evidence="2">
    <location>
        <begin position="117"/>
        <end position="137"/>
    </location>
</feature>
<evidence type="ECO:0000256" key="1">
    <source>
        <dbReference type="SAM" id="Coils"/>
    </source>
</evidence>
<feature type="region of interest" description="Disordered" evidence="2">
    <location>
        <begin position="57"/>
        <end position="163"/>
    </location>
</feature>
<evidence type="ECO:0000313" key="4">
    <source>
        <dbReference type="Proteomes" id="UP001056384"/>
    </source>
</evidence>
<sequence length="200" mass="23172">MKRIQDQRRNDKEARLTRHEKKDLEAPHILCGIDKHMNEDDEEVIYKLEQSLESSILRTAAPKQKNSLHASKNVKPAGRHDAPLTWPARTQPKRSSKPRSLRNYNYGDDPSVIYDSDYADEGEGEGESTDDDMEDCNMEAATETKNKEQGEYRLCSNSPDRKKTKAEVNLELKQIEIERKQLDVRALKAQKELMALEYRR</sequence>
<gene>
    <name evidence="3" type="ORF">Slin15195_G116210</name>
</gene>
<evidence type="ECO:0000256" key="2">
    <source>
        <dbReference type="SAM" id="MobiDB-lite"/>
    </source>
</evidence>
<feature type="compositionally biased region" description="Basic and acidic residues" evidence="2">
    <location>
        <begin position="142"/>
        <end position="151"/>
    </location>
</feature>
<keyword evidence="1" id="KW-0175">Coiled coil</keyword>
<dbReference type="EMBL" id="CP099428">
    <property type="protein sequence ID" value="USW58302.1"/>
    <property type="molecule type" value="Genomic_DNA"/>
</dbReference>
<dbReference type="AlphaFoldDB" id="A0A9Q9B6K8"/>
<evidence type="ECO:0000313" key="3">
    <source>
        <dbReference type="EMBL" id="USW58302.1"/>
    </source>
</evidence>
<accession>A0A9Q9B6K8</accession>